<dbReference type="OrthoDB" id="5189715at2"/>
<sequence>MTGRRLRFDIPTQAGGRFIDLADVIPAVRPAGLLWDMADAWVVTKAGTPDEVRRIFDLAEHTVVPLPWKTIEQCAKWASQCNDLTLRGYADTSRKNMSIEIAAFDSQAWEVTVKDATRFDETMLMPLGGRWMWVDELGQTLGPCQQ</sequence>
<dbReference type="Proteomes" id="UP000280935">
    <property type="component" value="Unassembled WGS sequence"/>
</dbReference>
<evidence type="ECO:0000313" key="1">
    <source>
        <dbReference type="EMBL" id="RRD50126.1"/>
    </source>
</evidence>
<organism evidence="1 2">
    <name type="scientific">Arachnia propionica</name>
    <dbReference type="NCBI Taxonomy" id="1750"/>
    <lineage>
        <taxon>Bacteria</taxon>
        <taxon>Bacillati</taxon>
        <taxon>Actinomycetota</taxon>
        <taxon>Actinomycetes</taxon>
        <taxon>Propionibacteriales</taxon>
        <taxon>Propionibacteriaceae</taxon>
        <taxon>Arachnia</taxon>
    </lineage>
</organism>
<protein>
    <submittedName>
        <fullName evidence="1">Uncharacterized protein</fullName>
    </submittedName>
</protein>
<dbReference type="RefSeq" id="WP_125227570.1">
    <property type="nucleotide sequence ID" value="NZ_RQYT01000009.1"/>
</dbReference>
<dbReference type="EMBL" id="RQYT01000009">
    <property type="protein sequence ID" value="RRD50126.1"/>
    <property type="molecule type" value="Genomic_DNA"/>
</dbReference>
<reference evidence="1 2" key="1">
    <citation type="submission" date="2018-11" db="EMBL/GenBank/DDBJ databases">
        <title>Genomes From Bacteria Associated with the Canine Oral Cavity: a Test Case for Automated Genome-Based Taxonomic Assignment.</title>
        <authorList>
            <person name="Coil D.A."/>
            <person name="Jospin G."/>
            <person name="Darling A.E."/>
            <person name="Wallis C."/>
            <person name="Davis I.J."/>
            <person name="Harris S."/>
            <person name="Eisen J.A."/>
            <person name="Holcombe L.J."/>
            <person name="O'Flynn C."/>
        </authorList>
    </citation>
    <scope>NUCLEOTIDE SEQUENCE [LARGE SCALE GENOMIC DNA]</scope>
    <source>
        <strain evidence="1 2">OH2822_COT-296</strain>
    </source>
</reference>
<dbReference type="AlphaFoldDB" id="A0A3P1WVR8"/>
<proteinExistence type="predicted"/>
<accession>A0A3P1WVR8</accession>
<comment type="caution">
    <text evidence="1">The sequence shown here is derived from an EMBL/GenBank/DDBJ whole genome shotgun (WGS) entry which is preliminary data.</text>
</comment>
<gene>
    <name evidence="1" type="ORF">EII35_06090</name>
</gene>
<evidence type="ECO:0000313" key="2">
    <source>
        <dbReference type="Proteomes" id="UP000280935"/>
    </source>
</evidence>
<name>A0A3P1WVR8_9ACTN</name>